<evidence type="ECO:0000313" key="1">
    <source>
        <dbReference type="EMBL" id="MBS3062960.1"/>
    </source>
</evidence>
<organism evidence="1 2">
    <name type="scientific">Candidatus Iainarchaeum sp</name>
    <dbReference type="NCBI Taxonomy" id="3101447"/>
    <lineage>
        <taxon>Archaea</taxon>
        <taxon>Candidatus Iainarchaeota</taxon>
        <taxon>Candidatus Iainarchaeia</taxon>
        <taxon>Candidatus Iainarchaeales</taxon>
        <taxon>Candidatus Iainarchaeaceae</taxon>
        <taxon>Candidatus Iainarchaeum</taxon>
    </lineage>
</organism>
<gene>
    <name evidence="1" type="ORF">J4203_03735</name>
</gene>
<dbReference type="Proteomes" id="UP000678237">
    <property type="component" value="Unassembled WGS sequence"/>
</dbReference>
<reference evidence="1" key="2">
    <citation type="submission" date="2021-05" db="EMBL/GenBank/DDBJ databases">
        <title>Protein family content uncovers lineage relationships and bacterial pathway maintenance mechanisms in DPANN archaea.</title>
        <authorList>
            <person name="Castelle C.J."/>
            <person name="Meheust R."/>
            <person name="Jaffe A.L."/>
            <person name="Seitz K."/>
            <person name="Gong X."/>
            <person name="Baker B.J."/>
            <person name="Banfield J.F."/>
        </authorList>
    </citation>
    <scope>NUCLEOTIDE SEQUENCE</scope>
    <source>
        <strain evidence="1">RIFCSPLOWO2_01_FULL_58_19</strain>
    </source>
</reference>
<evidence type="ECO:0008006" key="3">
    <source>
        <dbReference type="Google" id="ProtNLM"/>
    </source>
</evidence>
<proteinExistence type="predicted"/>
<protein>
    <recommendedName>
        <fullName evidence="3">Lipoprotein</fullName>
    </recommendedName>
</protein>
<name>A0A8T4LE85_9ARCH</name>
<dbReference type="PROSITE" id="PS51257">
    <property type="entry name" value="PROKAR_LIPOPROTEIN"/>
    <property type="match status" value="1"/>
</dbReference>
<evidence type="ECO:0000313" key="2">
    <source>
        <dbReference type="Proteomes" id="UP000678237"/>
    </source>
</evidence>
<comment type="caution">
    <text evidence="1">The sequence shown here is derived from an EMBL/GenBank/DDBJ whole genome shotgun (WGS) entry which is preliminary data.</text>
</comment>
<sequence>MKRAWLAMGLLLLLLLLAGCSSKDITQTMKGLKGGSLGGQWCQPGDQIGMKYYMPSIVGLEDYSSDRLEGAGKLCHLIAKDSTVTADFYLDETALEHFRGNEKAVGNGCVVFSVPGTESKTEMCFGEKAKA</sequence>
<reference evidence="1" key="1">
    <citation type="submission" date="2021-03" db="EMBL/GenBank/DDBJ databases">
        <authorList>
            <person name="Jaffe A."/>
        </authorList>
    </citation>
    <scope>NUCLEOTIDE SEQUENCE</scope>
    <source>
        <strain evidence="1">RIFCSPLOWO2_01_FULL_58_19</strain>
    </source>
</reference>
<dbReference type="EMBL" id="JAGVWE010000003">
    <property type="protein sequence ID" value="MBS3062960.1"/>
    <property type="molecule type" value="Genomic_DNA"/>
</dbReference>
<accession>A0A8T4LE85</accession>
<dbReference type="AlphaFoldDB" id="A0A8T4LE85"/>